<reference evidence="5 6" key="1">
    <citation type="submission" date="2016-10" db="EMBL/GenBank/DDBJ databases">
        <title>Reductive evolution of mitochondrial metabolism and differential evolution of invasion-related proteins in Cryptosporidium.</title>
        <authorList>
            <person name="Liu S."/>
            <person name="Roellig D.M."/>
            <person name="Guo Y."/>
            <person name="Li N."/>
            <person name="Frace M.A."/>
            <person name="Tang K."/>
            <person name="Zhang L."/>
            <person name="Feng Y."/>
            <person name="Xiao L."/>
        </authorList>
    </citation>
    <scope>NUCLEOTIDE SEQUENCE [LARGE SCALE GENOMIC DNA]</scope>
    <source>
        <strain evidence="5">39726</strain>
    </source>
</reference>
<organism evidence="5 6">
    <name type="scientific">Cryptosporidium ubiquitum</name>
    <dbReference type="NCBI Taxonomy" id="857276"/>
    <lineage>
        <taxon>Eukaryota</taxon>
        <taxon>Sar</taxon>
        <taxon>Alveolata</taxon>
        <taxon>Apicomplexa</taxon>
        <taxon>Conoidasida</taxon>
        <taxon>Coccidia</taxon>
        <taxon>Eucoccidiorida</taxon>
        <taxon>Eimeriorina</taxon>
        <taxon>Cryptosporidiidae</taxon>
        <taxon>Cryptosporidium</taxon>
    </lineage>
</organism>
<feature type="compositionally biased region" description="Polar residues" evidence="4">
    <location>
        <begin position="73"/>
        <end position="86"/>
    </location>
</feature>
<evidence type="ECO:0000256" key="3">
    <source>
        <dbReference type="PROSITE-ProRule" id="PRU00023"/>
    </source>
</evidence>
<dbReference type="InterPro" id="IPR036770">
    <property type="entry name" value="Ankyrin_rpt-contain_sf"/>
</dbReference>
<dbReference type="SMART" id="SM00248">
    <property type="entry name" value="ANK"/>
    <property type="match status" value="4"/>
</dbReference>
<dbReference type="PANTHER" id="PTHR24201">
    <property type="entry name" value="ANK_REP_REGION DOMAIN-CONTAINING PROTEIN"/>
    <property type="match status" value="1"/>
</dbReference>
<feature type="compositionally biased region" description="Low complexity" evidence="4">
    <location>
        <begin position="58"/>
        <end position="69"/>
    </location>
</feature>
<keyword evidence="2 3" id="KW-0040">ANK repeat</keyword>
<dbReference type="PROSITE" id="PS50088">
    <property type="entry name" value="ANK_REPEAT"/>
    <property type="match status" value="3"/>
</dbReference>
<evidence type="ECO:0000313" key="5">
    <source>
        <dbReference type="EMBL" id="OII73377.1"/>
    </source>
</evidence>
<name>A0A1J4MGM2_9CRYT</name>
<evidence type="ECO:0000256" key="2">
    <source>
        <dbReference type="ARBA" id="ARBA00023043"/>
    </source>
</evidence>
<keyword evidence="1" id="KW-0677">Repeat</keyword>
<dbReference type="PROSITE" id="PS50297">
    <property type="entry name" value="ANK_REP_REGION"/>
    <property type="match status" value="3"/>
</dbReference>
<comment type="caution">
    <text evidence="5">The sequence shown here is derived from an EMBL/GenBank/DDBJ whole genome shotgun (WGS) entry which is preliminary data.</text>
</comment>
<dbReference type="PRINTS" id="PR01415">
    <property type="entry name" value="ANKYRIN"/>
</dbReference>
<gene>
    <name evidence="5" type="ORF">cubi_02589</name>
</gene>
<feature type="repeat" description="ANK" evidence="3">
    <location>
        <begin position="235"/>
        <end position="264"/>
    </location>
</feature>
<dbReference type="SUPFAM" id="SSF48403">
    <property type="entry name" value="Ankyrin repeat"/>
    <property type="match status" value="1"/>
</dbReference>
<evidence type="ECO:0000256" key="4">
    <source>
        <dbReference type="SAM" id="MobiDB-lite"/>
    </source>
</evidence>
<dbReference type="OrthoDB" id="194358at2759"/>
<dbReference type="InterPro" id="IPR050776">
    <property type="entry name" value="Ank_Repeat/CDKN_Inhibitor"/>
</dbReference>
<feature type="repeat" description="ANK" evidence="3">
    <location>
        <begin position="265"/>
        <end position="297"/>
    </location>
</feature>
<proteinExistence type="predicted"/>
<dbReference type="GeneID" id="39979379"/>
<dbReference type="Gene3D" id="1.25.40.20">
    <property type="entry name" value="Ankyrin repeat-containing domain"/>
    <property type="match status" value="1"/>
</dbReference>
<feature type="repeat" description="ANK" evidence="3">
    <location>
        <begin position="199"/>
        <end position="231"/>
    </location>
</feature>
<accession>A0A1J4MGM2</accession>
<dbReference type="Pfam" id="PF12796">
    <property type="entry name" value="Ank_2"/>
    <property type="match status" value="2"/>
</dbReference>
<feature type="region of interest" description="Disordered" evidence="4">
    <location>
        <begin position="58"/>
        <end position="86"/>
    </location>
</feature>
<feature type="region of interest" description="Disordered" evidence="4">
    <location>
        <begin position="287"/>
        <end position="306"/>
    </location>
</feature>
<sequence>MDNQQLELENTNYSESSSNTKALASLKGSLPEDCYYSADEDFQLENEEVVNTSLVAPSGRFSNSNRSSGLKTLGNNSQNFKQENGRSQKISLSGLENRFQDNIKGKGRVFGNVYQLEKTGIDEYTCQACELDTNSSLSVLSSSEDNISEFSVLSDTDIFSLPVEKQNSLILKASKIGNLQLVRQLIASSKLNANATNEKGFSSLHWASLKGHSQVVEELLNADADPNSKNIMLCTPLHFSANNGFDEIVSKLLKAGADPNSVSALGHTPIFSAAFMGHENTVKTLLKSGADPNHKNKQGLTPKGAAESQGYSDIVKILEGACMH</sequence>
<evidence type="ECO:0000313" key="6">
    <source>
        <dbReference type="Proteomes" id="UP000186176"/>
    </source>
</evidence>
<evidence type="ECO:0000256" key="1">
    <source>
        <dbReference type="ARBA" id="ARBA00022737"/>
    </source>
</evidence>
<protein>
    <submittedName>
        <fullName evidence="5">Ankyrin-related protein</fullName>
    </submittedName>
</protein>
<dbReference type="RefSeq" id="XP_028874720.1">
    <property type="nucleotide sequence ID" value="XM_029019600.1"/>
</dbReference>
<dbReference type="AlphaFoldDB" id="A0A1J4MGM2"/>
<dbReference type="InterPro" id="IPR002110">
    <property type="entry name" value="Ankyrin_rpt"/>
</dbReference>
<keyword evidence="6" id="KW-1185">Reference proteome</keyword>
<dbReference type="VEuPathDB" id="CryptoDB:cubi_02589"/>
<dbReference type="EMBL" id="LRBP01000016">
    <property type="protein sequence ID" value="OII73377.1"/>
    <property type="molecule type" value="Genomic_DNA"/>
</dbReference>
<dbReference type="Proteomes" id="UP000186176">
    <property type="component" value="Unassembled WGS sequence"/>
</dbReference>